<dbReference type="InterPro" id="IPR045150">
    <property type="entry name" value="CYB561D1/2"/>
</dbReference>
<feature type="transmembrane region" description="Helical" evidence="12">
    <location>
        <begin position="234"/>
        <end position="255"/>
    </location>
</feature>
<organism evidence="14 15">
    <name type="scientific">Daedalea quercina L-15889</name>
    <dbReference type="NCBI Taxonomy" id="1314783"/>
    <lineage>
        <taxon>Eukaryota</taxon>
        <taxon>Fungi</taxon>
        <taxon>Dikarya</taxon>
        <taxon>Basidiomycota</taxon>
        <taxon>Agaricomycotina</taxon>
        <taxon>Agaricomycetes</taxon>
        <taxon>Polyporales</taxon>
        <taxon>Fomitopsis</taxon>
    </lineage>
</organism>
<dbReference type="Proteomes" id="UP000076727">
    <property type="component" value="Unassembled WGS sequence"/>
</dbReference>
<dbReference type="EMBL" id="KV429034">
    <property type="protein sequence ID" value="KZT74199.1"/>
    <property type="molecule type" value="Genomic_DNA"/>
</dbReference>
<feature type="domain" description="Cytochrome b561" evidence="13">
    <location>
        <begin position="92"/>
        <end position="223"/>
    </location>
</feature>
<keyword evidence="6" id="KW-0479">Metal-binding</keyword>
<dbReference type="Pfam" id="PF03188">
    <property type="entry name" value="Cytochrom_B561"/>
    <property type="match status" value="1"/>
</dbReference>
<keyword evidence="9" id="KW-0408">Iron</keyword>
<evidence type="ECO:0000313" key="14">
    <source>
        <dbReference type="EMBL" id="KZT74199.1"/>
    </source>
</evidence>
<evidence type="ECO:0000259" key="13">
    <source>
        <dbReference type="SMART" id="SM00665"/>
    </source>
</evidence>
<dbReference type="Gene3D" id="1.20.120.1770">
    <property type="match status" value="1"/>
</dbReference>
<keyword evidence="3" id="KW-0813">Transport</keyword>
<evidence type="ECO:0000256" key="2">
    <source>
        <dbReference type="ARBA" id="ARBA00004141"/>
    </source>
</evidence>
<keyword evidence="4" id="KW-0349">Heme</keyword>
<protein>
    <recommendedName>
        <fullName evidence="13">Cytochrome b561 domain-containing protein</fullName>
    </recommendedName>
</protein>
<dbReference type="OrthoDB" id="432881at2759"/>
<comment type="subcellular location">
    <subcellularLocation>
        <location evidence="2">Membrane</location>
        <topology evidence="2">Multi-pass membrane protein</topology>
    </subcellularLocation>
</comment>
<feature type="region of interest" description="Disordered" evidence="11">
    <location>
        <begin position="1"/>
        <end position="29"/>
    </location>
</feature>
<keyword evidence="15" id="KW-1185">Reference proteome</keyword>
<feature type="transmembrane region" description="Helical" evidence="12">
    <location>
        <begin position="62"/>
        <end position="81"/>
    </location>
</feature>
<gene>
    <name evidence="14" type="ORF">DAEQUDRAFT_721082</name>
</gene>
<evidence type="ECO:0000256" key="11">
    <source>
        <dbReference type="SAM" id="MobiDB-lite"/>
    </source>
</evidence>
<keyword evidence="8 12" id="KW-1133">Transmembrane helix</keyword>
<dbReference type="GO" id="GO:0140575">
    <property type="term" value="F:transmembrane monodehydroascorbate reductase activity"/>
    <property type="evidence" value="ECO:0007669"/>
    <property type="project" value="InterPro"/>
</dbReference>
<dbReference type="CDD" id="cd08761">
    <property type="entry name" value="Cyt_b561_CYB561D2_like"/>
    <property type="match status" value="1"/>
</dbReference>
<proteinExistence type="predicted"/>
<dbReference type="GO" id="GO:0046872">
    <property type="term" value="F:metal ion binding"/>
    <property type="evidence" value="ECO:0007669"/>
    <property type="project" value="UniProtKB-KW"/>
</dbReference>
<evidence type="ECO:0000313" key="15">
    <source>
        <dbReference type="Proteomes" id="UP000076727"/>
    </source>
</evidence>
<dbReference type="GO" id="GO:0016020">
    <property type="term" value="C:membrane"/>
    <property type="evidence" value="ECO:0007669"/>
    <property type="project" value="UniProtKB-SubCell"/>
</dbReference>
<keyword evidence="5 12" id="KW-0812">Transmembrane</keyword>
<feature type="transmembrane region" description="Helical" evidence="12">
    <location>
        <begin position="130"/>
        <end position="148"/>
    </location>
</feature>
<evidence type="ECO:0000256" key="8">
    <source>
        <dbReference type="ARBA" id="ARBA00022989"/>
    </source>
</evidence>
<keyword evidence="7" id="KW-0249">Electron transport</keyword>
<evidence type="ECO:0000256" key="3">
    <source>
        <dbReference type="ARBA" id="ARBA00022448"/>
    </source>
</evidence>
<dbReference type="AlphaFoldDB" id="A0A165U052"/>
<evidence type="ECO:0000256" key="4">
    <source>
        <dbReference type="ARBA" id="ARBA00022617"/>
    </source>
</evidence>
<dbReference type="PANTHER" id="PTHR15422">
    <property type="entry name" value="OS05G0565100 PROTEIN"/>
    <property type="match status" value="1"/>
</dbReference>
<comment type="cofactor">
    <cofactor evidence="1">
        <name>heme b</name>
        <dbReference type="ChEBI" id="CHEBI:60344"/>
    </cofactor>
</comment>
<dbReference type="STRING" id="1314783.A0A165U052"/>
<feature type="transmembrane region" description="Helical" evidence="12">
    <location>
        <begin position="87"/>
        <end position="109"/>
    </location>
</feature>
<evidence type="ECO:0000256" key="1">
    <source>
        <dbReference type="ARBA" id="ARBA00001970"/>
    </source>
</evidence>
<evidence type="ECO:0000256" key="7">
    <source>
        <dbReference type="ARBA" id="ARBA00022982"/>
    </source>
</evidence>
<reference evidence="14 15" key="1">
    <citation type="journal article" date="2016" name="Mol. Biol. Evol.">
        <title>Comparative Genomics of Early-Diverging Mushroom-Forming Fungi Provides Insights into the Origins of Lignocellulose Decay Capabilities.</title>
        <authorList>
            <person name="Nagy L.G."/>
            <person name="Riley R."/>
            <person name="Tritt A."/>
            <person name="Adam C."/>
            <person name="Daum C."/>
            <person name="Floudas D."/>
            <person name="Sun H."/>
            <person name="Yadav J.S."/>
            <person name="Pangilinan J."/>
            <person name="Larsson K.H."/>
            <person name="Matsuura K."/>
            <person name="Barry K."/>
            <person name="Labutti K."/>
            <person name="Kuo R."/>
            <person name="Ohm R.A."/>
            <person name="Bhattacharya S.S."/>
            <person name="Shirouzu T."/>
            <person name="Yoshinaga Y."/>
            <person name="Martin F.M."/>
            <person name="Grigoriev I.V."/>
            <person name="Hibbett D.S."/>
        </authorList>
    </citation>
    <scope>NUCLEOTIDE SEQUENCE [LARGE SCALE GENOMIC DNA]</scope>
    <source>
        <strain evidence="14 15">L-15889</strain>
    </source>
</reference>
<name>A0A165U052_9APHY</name>
<dbReference type="InterPro" id="IPR006593">
    <property type="entry name" value="Cyt_b561/ferric_Rdtase_TM"/>
</dbReference>
<feature type="transmembrane region" description="Helical" evidence="12">
    <location>
        <begin position="206"/>
        <end position="228"/>
    </location>
</feature>
<sequence length="265" mass="29277">MSGAIALEPTPTAETFRHEETAGDEESAPLMVEDAPGDSLDIELDPDIVRPEGRMGDNIAQIAAYVAAGIFLLGTWVITFVSNPVQLGWFFWHPILQSLSICLCTYGIVTLQPTSQPRTKSAGLFRHQSAILLGAYPAVLLGTLAIWWNKTLHGARHATTWHGILGYISLFWIVFQVFLGIGSVWFDGRLFGGNPRAKLVWKYHRLSGYVLFPLLVFTAFLGGLWSHFSTRHAALAVRVILFGVAPLVLLGAMFARIRPSKMKFL</sequence>
<feature type="transmembrane region" description="Helical" evidence="12">
    <location>
        <begin position="160"/>
        <end position="186"/>
    </location>
</feature>
<accession>A0A165U052</accession>
<evidence type="ECO:0000256" key="5">
    <source>
        <dbReference type="ARBA" id="ARBA00022692"/>
    </source>
</evidence>
<evidence type="ECO:0000256" key="10">
    <source>
        <dbReference type="ARBA" id="ARBA00023136"/>
    </source>
</evidence>
<evidence type="ECO:0000256" key="12">
    <source>
        <dbReference type="SAM" id="Phobius"/>
    </source>
</evidence>
<evidence type="ECO:0000256" key="9">
    <source>
        <dbReference type="ARBA" id="ARBA00023004"/>
    </source>
</evidence>
<evidence type="ECO:0000256" key="6">
    <source>
        <dbReference type="ARBA" id="ARBA00022723"/>
    </source>
</evidence>
<keyword evidence="10 12" id="KW-0472">Membrane</keyword>
<dbReference type="SMART" id="SM00665">
    <property type="entry name" value="B561"/>
    <property type="match status" value="1"/>
</dbReference>
<dbReference type="PANTHER" id="PTHR15422:SF45">
    <property type="entry name" value="CYTOCHROME B561 DOMAIN-CONTAINING PROTEIN"/>
    <property type="match status" value="1"/>
</dbReference>